<comment type="caution">
    <text evidence="1">The sequence shown here is derived from an EMBL/GenBank/DDBJ whole genome shotgun (WGS) entry which is preliminary data.</text>
</comment>
<dbReference type="InterPro" id="IPR037883">
    <property type="entry name" value="Knr4/Smi1-like_sf"/>
</dbReference>
<dbReference type="Proteomes" id="UP000237819">
    <property type="component" value="Unassembled WGS sequence"/>
</dbReference>
<sequence>MSIQFSCPFCFRRYKVKDELAGASRKCKQCGRRLEIPGGPSPRHPRELQLLDPIRERLVLLRKLHGETCDPVLSADQIADIEEELHCVLPDAILALLAAGVNALHEEDIAHICDYQELAAQWRCPADLFAIGEEDGHVLYLIPRYSSRNATVGVTCYCDEDGSTAYLSLTQWLEAQIRNQFGLNLEEVPPPTPEELAAFRPRLV</sequence>
<protein>
    <submittedName>
        <fullName evidence="1">Uncharacterized protein</fullName>
    </submittedName>
</protein>
<evidence type="ECO:0000313" key="2">
    <source>
        <dbReference type="Proteomes" id="UP000237819"/>
    </source>
</evidence>
<name>A0A2S8GIS4_9BACT</name>
<dbReference type="RefSeq" id="WP_105337297.1">
    <property type="nucleotide sequence ID" value="NZ_PUHZ01000020.1"/>
</dbReference>
<gene>
    <name evidence="1" type="ORF">C5Y93_20420</name>
</gene>
<evidence type="ECO:0000313" key="1">
    <source>
        <dbReference type="EMBL" id="PQO44328.1"/>
    </source>
</evidence>
<dbReference type="OrthoDB" id="284830at2"/>
<proteinExistence type="predicted"/>
<reference evidence="1 2" key="1">
    <citation type="submission" date="2018-02" db="EMBL/GenBank/DDBJ databases">
        <title>Comparative genomes isolates from brazilian mangrove.</title>
        <authorList>
            <person name="Araujo J.E."/>
            <person name="Taketani R.G."/>
            <person name="Silva M.C.P."/>
            <person name="Loureco M.V."/>
            <person name="Andreote F.D."/>
        </authorList>
    </citation>
    <scope>NUCLEOTIDE SEQUENCE [LARGE SCALE GENOMIC DNA]</scope>
    <source>
        <strain evidence="1 2">Nap-Phe MGV</strain>
    </source>
</reference>
<dbReference type="AlphaFoldDB" id="A0A2S8GIS4"/>
<organism evidence="1 2">
    <name type="scientific">Blastopirellula marina</name>
    <dbReference type="NCBI Taxonomy" id="124"/>
    <lineage>
        <taxon>Bacteria</taxon>
        <taxon>Pseudomonadati</taxon>
        <taxon>Planctomycetota</taxon>
        <taxon>Planctomycetia</taxon>
        <taxon>Pirellulales</taxon>
        <taxon>Pirellulaceae</taxon>
        <taxon>Blastopirellula</taxon>
    </lineage>
</organism>
<dbReference type="EMBL" id="PUHZ01000020">
    <property type="protein sequence ID" value="PQO44328.1"/>
    <property type="molecule type" value="Genomic_DNA"/>
</dbReference>
<accession>A0A2S8GIS4</accession>
<dbReference type="SUPFAM" id="SSF160631">
    <property type="entry name" value="SMI1/KNR4-like"/>
    <property type="match status" value="1"/>
</dbReference>